<evidence type="ECO:0000256" key="2">
    <source>
        <dbReference type="ARBA" id="ARBA00011900"/>
    </source>
</evidence>
<keyword evidence="3 8" id="KW-0489">Methyltransferase</keyword>
<evidence type="ECO:0000313" key="9">
    <source>
        <dbReference type="Proteomes" id="UP000238327"/>
    </source>
</evidence>
<dbReference type="GO" id="GO:0008170">
    <property type="term" value="F:N-methyltransferase activity"/>
    <property type="evidence" value="ECO:0007669"/>
    <property type="project" value="InterPro"/>
</dbReference>
<sequence length="639" mass="71404">MCHLRTHELFKDFFVAAPSKSDLLSRLDTLTAQELKRYLVQELTRKKLGLVWEADLIERDSALNANMVLPQVDESLSLFTDGSTSSGNLIIEGDNFDSLRLLKATHAGKIRVILIDPPYNTGNKDWVYNDDYVNKDDRWRHSKWLEFMCQRMTLARDLLTPDGVILICINDENRSRLELMMDEVMPGRRLGSIVWRTRQGSNADQQCFMSVDHEHILVYGNDAFSFNGFEKSYDMYGNPDGDSRGDWRASDLTLGFSYKDRPNLYYPLMDPETGIYYPANPDRVWVYASEARLKPGQTLQAKSMDEFIRLRQIIFPQEQRVVVWETLDDLLDAIDKGDVPKSNKTPILRRELPDIESWVGIPVGFGRPQFKRFKSDLRNPTQPLSSWIVPTFEEGTYEAESCLVSATNKEGASLLAQIFGSRIFNYAKPASLIQGLLAQASSPGDTILDFFAGSGTTGHAVLALNAEDGGNRKFILCSSTEATPKEPAKNLCRDVCSERIRRVMTGYGKAEGLGGDFVYLTLAKVEEADLMFDATAEHAYNLLCLRETGHARLPGDSAAWIVSTSDNAATVVCPSGNQDAVAAIKAMGVDRVVVYTDRPDTMSQLLDDAGISAETHSLNSALRFGQLARSFSSVIKEDV</sequence>
<accession>A0A2R3QWF9</accession>
<dbReference type="AlphaFoldDB" id="A0A2R3QWF9"/>
<proteinExistence type="inferred from homology"/>
<reference evidence="8 9" key="1">
    <citation type="submission" date="2018-03" db="EMBL/GenBank/DDBJ databases">
        <title>Complete genome sequence and methylome analysis of Pseudomonas mendocina NEB 698.</title>
        <authorList>
            <person name="Morgan R.D."/>
        </authorList>
    </citation>
    <scope>NUCLEOTIDE SEQUENCE [LARGE SCALE GENOMIC DNA]</scope>
    <source>
        <strain evidence="8 9">NEB698</strain>
    </source>
</reference>
<keyword evidence="4 8" id="KW-0808">Transferase</keyword>
<keyword evidence="5" id="KW-0949">S-adenosyl-L-methionine</keyword>
<dbReference type="PROSITE" id="PS00092">
    <property type="entry name" value="N6_MTASE"/>
    <property type="match status" value="1"/>
</dbReference>
<name>A0A2R3QWF9_ECTME</name>
<evidence type="ECO:0000256" key="3">
    <source>
        <dbReference type="ARBA" id="ARBA00022603"/>
    </source>
</evidence>
<dbReference type="REBASE" id="237166">
    <property type="entry name" value="M.PmeIII"/>
</dbReference>
<dbReference type="SUPFAM" id="SSF53335">
    <property type="entry name" value="S-adenosyl-L-methionine-dependent methyltransferases"/>
    <property type="match status" value="1"/>
</dbReference>
<feature type="domain" description="DNA methylase N-4/N-6" evidence="7">
    <location>
        <begin position="110"/>
        <end position="467"/>
    </location>
</feature>
<gene>
    <name evidence="8" type="ORF">C7A17_26200</name>
</gene>
<dbReference type="PRINTS" id="PR00506">
    <property type="entry name" value="D21N6MTFRASE"/>
</dbReference>
<dbReference type="EMBL" id="CP027657">
    <property type="protein sequence ID" value="AVO56086.1"/>
    <property type="molecule type" value="Genomic_DNA"/>
</dbReference>
<protein>
    <recommendedName>
        <fullName evidence="2">site-specific DNA-methyltransferase (adenine-specific)</fullName>
        <ecNumber evidence="2">2.1.1.72</ecNumber>
    </recommendedName>
</protein>
<dbReference type="Proteomes" id="UP000238327">
    <property type="component" value="Chromosome"/>
</dbReference>
<dbReference type="GO" id="GO:0009007">
    <property type="term" value="F:site-specific DNA-methyltransferase (adenine-specific) activity"/>
    <property type="evidence" value="ECO:0007669"/>
    <property type="project" value="UniProtKB-EC"/>
</dbReference>
<evidence type="ECO:0000259" key="7">
    <source>
        <dbReference type="Pfam" id="PF01555"/>
    </source>
</evidence>
<evidence type="ECO:0000256" key="1">
    <source>
        <dbReference type="ARBA" id="ARBA00006594"/>
    </source>
</evidence>
<evidence type="ECO:0000256" key="6">
    <source>
        <dbReference type="ARBA" id="ARBA00047942"/>
    </source>
</evidence>
<dbReference type="InterPro" id="IPR029063">
    <property type="entry name" value="SAM-dependent_MTases_sf"/>
</dbReference>
<organism evidence="8 9">
    <name type="scientific">Ectopseudomonas mendocina</name>
    <name type="common">Pseudomonas mendocina</name>
    <dbReference type="NCBI Taxonomy" id="300"/>
    <lineage>
        <taxon>Bacteria</taxon>
        <taxon>Pseudomonadati</taxon>
        <taxon>Pseudomonadota</taxon>
        <taxon>Gammaproteobacteria</taxon>
        <taxon>Pseudomonadales</taxon>
        <taxon>Pseudomonadaceae</taxon>
        <taxon>Ectopseudomonas</taxon>
    </lineage>
</organism>
<dbReference type="OrthoDB" id="9816043at2"/>
<dbReference type="InterPro" id="IPR002941">
    <property type="entry name" value="DNA_methylase_N4/N6"/>
</dbReference>
<comment type="similarity">
    <text evidence="1">Belongs to the N(4)/N(6)-methyltransferase family.</text>
</comment>
<dbReference type="Pfam" id="PF01555">
    <property type="entry name" value="N6_N4_Mtase"/>
    <property type="match status" value="1"/>
</dbReference>
<dbReference type="InterPro" id="IPR002295">
    <property type="entry name" value="N4/N6-MTase_EcoPI_Mod-like"/>
</dbReference>
<dbReference type="InterPro" id="IPR002052">
    <property type="entry name" value="DNA_methylase_N6_adenine_CS"/>
</dbReference>
<evidence type="ECO:0000313" key="8">
    <source>
        <dbReference type="EMBL" id="AVO56086.1"/>
    </source>
</evidence>
<dbReference type="Gene3D" id="3.40.50.150">
    <property type="entry name" value="Vaccinia Virus protein VP39"/>
    <property type="match status" value="1"/>
</dbReference>
<comment type="catalytic activity">
    <reaction evidence="6">
        <text>a 2'-deoxyadenosine in DNA + S-adenosyl-L-methionine = an N(6)-methyl-2'-deoxyadenosine in DNA + S-adenosyl-L-homocysteine + H(+)</text>
        <dbReference type="Rhea" id="RHEA:15197"/>
        <dbReference type="Rhea" id="RHEA-COMP:12418"/>
        <dbReference type="Rhea" id="RHEA-COMP:12419"/>
        <dbReference type="ChEBI" id="CHEBI:15378"/>
        <dbReference type="ChEBI" id="CHEBI:57856"/>
        <dbReference type="ChEBI" id="CHEBI:59789"/>
        <dbReference type="ChEBI" id="CHEBI:90615"/>
        <dbReference type="ChEBI" id="CHEBI:90616"/>
        <dbReference type="EC" id="2.1.1.72"/>
    </reaction>
</comment>
<dbReference type="GO" id="GO:0003677">
    <property type="term" value="F:DNA binding"/>
    <property type="evidence" value="ECO:0007669"/>
    <property type="project" value="InterPro"/>
</dbReference>
<evidence type="ECO:0000256" key="4">
    <source>
        <dbReference type="ARBA" id="ARBA00022679"/>
    </source>
</evidence>
<evidence type="ECO:0000256" key="5">
    <source>
        <dbReference type="ARBA" id="ARBA00022691"/>
    </source>
</evidence>
<dbReference type="GO" id="GO:0032259">
    <property type="term" value="P:methylation"/>
    <property type="evidence" value="ECO:0007669"/>
    <property type="project" value="UniProtKB-KW"/>
</dbReference>
<dbReference type="EC" id="2.1.1.72" evidence="2"/>